<evidence type="ECO:0000313" key="5">
    <source>
        <dbReference type="Proteomes" id="UP000535838"/>
    </source>
</evidence>
<dbReference type="PANTHER" id="PTHR30535">
    <property type="entry name" value="VITAMIN B12-BINDING PROTEIN"/>
    <property type="match status" value="1"/>
</dbReference>
<dbReference type="Pfam" id="PF01497">
    <property type="entry name" value="Peripla_BP_2"/>
    <property type="match status" value="1"/>
</dbReference>
<accession>A0A841STS2</accession>
<dbReference type="Gene3D" id="3.40.50.1980">
    <property type="entry name" value="Nitrogenase molybdenum iron protein domain"/>
    <property type="match status" value="2"/>
</dbReference>
<evidence type="ECO:0000256" key="1">
    <source>
        <dbReference type="ARBA" id="ARBA00008814"/>
    </source>
</evidence>
<dbReference type="Proteomes" id="UP000535838">
    <property type="component" value="Unassembled WGS sequence"/>
</dbReference>
<gene>
    <name evidence="4" type="ORF">H7B67_02735</name>
</gene>
<dbReference type="EMBL" id="JACJVQ010000003">
    <property type="protein sequence ID" value="MBB6633027.1"/>
    <property type="molecule type" value="Genomic_DNA"/>
</dbReference>
<keyword evidence="5" id="KW-1185">Reference proteome</keyword>
<sequence>MSRDKNKLKRGHDPLNSLKNFRSWQAISAFCLAICLVVLAGCSSNSNNEGAASPSESSSASASPSASQSAAPSESAPAAGKTSYPLTIENYTSSGDSGTWVKKNQTFEKAPERVVANTQPIAEMLIRLGLTDKMVGVAALYGEMDPELKEEFEKIPVLSKDYVGKEPVVGANPDLVMGRADLFADADWGVGTVDSLNDLGINTFVHSTGVRGATLDSLYQDISNIGQIFDIQDKAAEYVDALKVRAEALKTKAAGLPEQKFAYVSDNGEGGINTYSGYVDTFQGDVLNLLGLTNAFADVEESSISLEQLIAANPDVLLLSWYTGSPDAQTTLDKLYKNEQLKDINAVKNKKVYVIDFNTYWGYGDQIVGGVEKLADEMTAQ</sequence>
<protein>
    <submittedName>
        <fullName evidence="4">ABC transporter substrate-binding protein</fullName>
    </submittedName>
</protein>
<dbReference type="InterPro" id="IPR002491">
    <property type="entry name" value="ABC_transptr_periplasmic_BD"/>
</dbReference>
<evidence type="ECO:0000313" key="4">
    <source>
        <dbReference type="EMBL" id="MBB6633027.1"/>
    </source>
</evidence>
<comment type="caution">
    <text evidence="4">The sequence shown here is derived from an EMBL/GenBank/DDBJ whole genome shotgun (WGS) entry which is preliminary data.</text>
</comment>
<comment type="similarity">
    <text evidence="1">Belongs to the bacterial solute-binding protein 8 family.</text>
</comment>
<feature type="region of interest" description="Disordered" evidence="2">
    <location>
        <begin position="47"/>
        <end position="82"/>
    </location>
</feature>
<dbReference type="PANTHER" id="PTHR30535:SF7">
    <property type="entry name" value="IRON(III) DICITRATE-BINDING PROTEIN"/>
    <property type="match status" value="1"/>
</dbReference>
<evidence type="ECO:0000256" key="2">
    <source>
        <dbReference type="SAM" id="MobiDB-lite"/>
    </source>
</evidence>
<dbReference type="PROSITE" id="PS50983">
    <property type="entry name" value="FE_B12_PBP"/>
    <property type="match status" value="1"/>
</dbReference>
<dbReference type="SUPFAM" id="SSF53807">
    <property type="entry name" value="Helical backbone' metal receptor"/>
    <property type="match status" value="1"/>
</dbReference>
<dbReference type="InterPro" id="IPR050902">
    <property type="entry name" value="ABC_Transporter_SBP"/>
</dbReference>
<dbReference type="AlphaFoldDB" id="A0A841STS2"/>
<reference evidence="4 5" key="1">
    <citation type="submission" date="2020-08" db="EMBL/GenBank/DDBJ databases">
        <title>Cohnella phylogeny.</title>
        <authorList>
            <person name="Dunlap C."/>
        </authorList>
    </citation>
    <scope>NUCLEOTIDE SEQUENCE [LARGE SCALE GENOMIC DNA]</scope>
    <source>
        <strain evidence="4 5">DSM 25241</strain>
    </source>
</reference>
<feature type="compositionally biased region" description="Low complexity" evidence="2">
    <location>
        <begin position="47"/>
        <end position="80"/>
    </location>
</feature>
<evidence type="ECO:0000259" key="3">
    <source>
        <dbReference type="PROSITE" id="PS50983"/>
    </source>
</evidence>
<feature type="domain" description="Fe/B12 periplasmic-binding" evidence="3">
    <location>
        <begin position="113"/>
        <end position="381"/>
    </location>
</feature>
<proteinExistence type="inferred from homology"/>
<name>A0A841STS2_9BACL</name>
<organism evidence="4 5">
    <name type="scientific">Cohnella thailandensis</name>
    <dbReference type="NCBI Taxonomy" id="557557"/>
    <lineage>
        <taxon>Bacteria</taxon>
        <taxon>Bacillati</taxon>
        <taxon>Bacillota</taxon>
        <taxon>Bacilli</taxon>
        <taxon>Bacillales</taxon>
        <taxon>Paenibacillaceae</taxon>
        <taxon>Cohnella</taxon>
    </lineage>
</organism>